<dbReference type="EMBL" id="LCNT01000004">
    <property type="protein sequence ID" value="KKU61234.1"/>
    <property type="molecule type" value="Genomic_DNA"/>
</dbReference>
<proteinExistence type="predicted"/>
<feature type="domain" description="SUF system FeS cluster assembly SufBD core" evidence="1">
    <location>
        <begin position="36"/>
        <end position="172"/>
    </location>
</feature>
<dbReference type="AlphaFoldDB" id="A0A0G1RVB3"/>
<name>A0A0G1RVB3_9BACT</name>
<reference evidence="2 3" key="1">
    <citation type="journal article" date="2015" name="Nature">
        <title>rRNA introns, odd ribosomes, and small enigmatic genomes across a large radiation of phyla.</title>
        <authorList>
            <person name="Brown C.T."/>
            <person name="Hug L.A."/>
            <person name="Thomas B.C."/>
            <person name="Sharon I."/>
            <person name="Castelle C.J."/>
            <person name="Singh A."/>
            <person name="Wilkins M.J."/>
            <person name="Williams K.H."/>
            <person name="Banfield J.F."/>
        </authorList>
    </citation>
    <scope>NUCLEOTIDE SEQUENCE [LARGE SCALE GENOMIC DNA]</scope>
</reference>
<dbReference type="InterPro" id="IPR000825">
    <property type="entry name" value="SUF_FeS_clus_asmbl_SufBD_core"/>
</dbReference>
<gene>
    <name evidence="2" type="ORF">UX85_C0004G0156</name>
</gene>
<evidence type="ECO:0000313" key="2">
    <source>
        <dbReference type="EMBL" id="KKU61234.1"/>
    </source>
</evidence>
<dbReference type="PANTHER" id="PTHR43575">
    <property type="entry name" value="PROTEIN ABCI7, CHLOROPLASTIC"/>
    <property type="match status" value="1"/>
</dbReference>
<dbReference type="Pfam" id="PF01458">
    <property type="entry name" value="SUFBD_core"/>
    <property type="match status" value="1"/>
</dbReference>
<dbReference type="InterPro" id="IPR055346">
    <property type="entry name" value="Fe-S_cluster_assembly_SufBD"/>
</dbReference>
<evidence type="ECO:0000259" key="1">
    <source>
        <dbReference type="Pfam" id="PF01458"/>
    </source>
</evidence>
<dbReference type="GO" id="GO:0016226">
    <property type="term" value="P:iron-sulfur cluster assembly"/>
    <property type="evidence" value="ECO:0007669"/>
    <property type="project" value="InterPro"/>
</dbReference>
<accession>A0A0G1RVB3</accession>
<dbReference type="PANTHER" id="PTHR43575:SF1">
    <property type="entry name" value="PROTEIN ABCI7, CHLOROPLASTIC"/>
    <property type="match status" value="1"/>
</dbReference>
<evidence type="ECO:0000313" key="3">
    <source>
        <dbReference type="Proteomes" id="UP000033860"/>
    </source>
</evidence>
<comment type="caution">
    <text evidence="2">The sequence shown here is derived from an EMBL/GenBank/DDBJ whole genome shotgun (WGS) entry which is preliminary data.</text>
</comment>
<dbReference type="Proteomes" id="UP000033860">
    <property type="component" value="Unassembled WGS sequence"/>
</dbReference>
<dbReference type="SUPFAM" id="SSF101960">
    <property type="entry name" value="Stabilizer of iron transporter SufD"/>
    <property type="match status" value="1"/>
</dbReference>
<dbReference type="InterPro" id="IPR037284">
    <property type="entry name" value="SUF_FeS_clus_asmbl_SufBD_sf"/>
</dbReference>
<organism evidence="2 3">
    <name type="scientific">Candidatus Beckwithbacteria bacterium GW2011_GWB1_47_15</name>
    <dbReference type="NCBI Taxonomy" id="1618371"/>
    <lineage>
        <taxon>Bacteria</taxon>
        <taxon>Candidatus Beckwithiibacteriota</taxon>
    </lineage>
</organism>
<sequence length="194" mass="21090">MKWRLIDKPGKHVVSSGKDQQVGIVLLVDKGGEYGVTVELVGAGAKALMLGLVVGRGREWINLSTETVHQVANTHAETMIHGVMFDQATANISGLIKIVKRAQTVTDFLTERILLLSPSAQAIAEPALEIEADEVRASHAATVAPVDENQVFYLTSRGLSQNQAESQMVKGFLGVVVNKIEDDKIRHQVLKRIC</sequence>
<protein>
    <submittedName>
        <fullName evidence="2">SufD protein (Membrane protein)</fullName>
    </submittedName>
</protein>